<proteinExistence type="predicted"/>
<evidence type="ECO:0000313" key="2">
    <source>
        <dbReference type="Proteomes" id="UP000593579"/>
    </source>
</evidence>
<keyword evidence="2" id="KW-1185">Reference proteome</keyword>
<protein>
    <submittedName>
        <fullName evidence="1">Uncharacterized protein</fullName>
    </submittedName>
</protein>
<name>A0A7J9CNB6_GOSGO</name>
<organism evidence="1 2">
    <name type="scientific">Gossypium gossypioides</name>
    <name type="common">Mexican cotton</name>
    <name type="synonym">Selera gossypioides</name>
    <dbReference type="NCBI Taxonomy" id="34282"/>
    <lineage>
        <taxon>Eukaryota</taxon>
        <taxon>Viridiplantae</taxon>
        <taxon>Streptophyta</taxon>
        <taxon>Embryophyta</taxon>
        <taxon>Tracheophyta</taxon>
        <taxon>Spermatophyta</taxon>
        <taxon>Magnoliopsida</taxon>
        <taxon>eudicotyledons</taxon>
        <taxon>Gunneridae</taxon>
        <taxon>Pentapetalae</taxon>
        <taxon>rosids</taxon>
        <taxon>malvids</taxon>
        <taxon>Malvales</taxon>
        <taxon>Malvaceae</taxon>
        <taxon>Malvoideae</taxon>
        <taxon>Gossypium</taxon>
    </lineage>
</organism>
<dbReference type="AlphaFoldDB" id="A0A7J9CNB6"/>
<dbReference type="Proteomes" id="UP000593579">
    <property type="component" value="Unassembled WGS sequence"/>
</dbReference>
<gene>
    <name evidence="1" type="ORF">Gogos_003727</name>
</gene>
<accession>A0A7J9CNB6</accession>
<dbReference type="EMBL" id="JABEZY010000011">
    <property type="protein sequence ID" value="MBA0749848.1"/>
    <property type="molecule type" value="Genomic_DNA"/>
</dbReference>
<comment type="caution">
    <text evidence="1">The sequence shown here is derived from an EMBL/GenBank/DDBJ whole genome shotgun (WGS) entry which is preliminary data.</text>
</comment>
<reference evidence="1 2" key="1">
    <citation type="journal article" date="2019" name="Genome Biol. Evol.">
        <title>Insights into the evolution of the New World diploid cottons (Gossypium, subgenus Houzingenia) based on genome sequencing.</title>
        <authorList>
            <person name="Grover C.E."/>
            <person name="Arick M.A. 2nd"/>
            <person name="Thrash A."/>
            <person name="Conover J.L."/>
            <person name="Sanders W.S."/>
            <person name="Peterson D.G."/>
            <person name="Frelichowski J.E."/>
            <person name="Scheffler J.A."/>
            <person name="Scheffler B.E."/>
            <person name="Wendel J.F."/>
        </authorList>
    </citation>
    <scope>NUCLEOTIDE SEQUENCE [LARGE SCALE GENOMIC DNA]</scope>
    <source>
        <strain evidence="1">5</strain>
        <tissue evidence="1">Leaf</tissue>
    </source>
</reference>
<sequence>MEVYRLDGRHLAHKNWPDSESY</sequence>
<evidence type="ECO:0000313" key="1">
    <source>
        <dbReference type="EMBL" id="MBA0749848.1"/>
    </source>
</evidence>